<evidence type="ECO:0000259" key="1">
    <source>
        <dbReference type="Pfam" id="PF13538"/>
    </source>
</evidence>
<keyword evidence="2" id="KW-0378">Hydrolase</keyword>
<organism evidence="2 3">
    <name type="scientific">Aquimixticola soesokkakensis</name>
    <dbReference type="NCBI Taxonomy" id="1519096"/>
    <lineage>
        <taxon>Bacteria</taxon>
        <taxon>Pseudomonadati</taxon>
        <taxon>Pseudomonadota</taxon>
        <taxon>Alphaproteobacteria</taxon>
        <taxon>Rhodobacterales</taxon>
        <taxon>Paracoccaceae</taxon>
        <taxon>Aquimixticola</taxon>
    </lineage>
</organism>
<dbReference type="AlphaFoldDB" id="A0A1Y5T2Y1"/>
<dbReference type="GO" id="GO:0016787">
    <property type="term" value="F:hydrolase activity"/>
    <property type="evidence" value="ECO:0007669"/>
    <property type="project" value="UniProtKB-KW"/>
</dbReference>
<protein>
    <submittedName>
        <fullName evidence="2">ATP-dependent RecD-like DNA helicase</fullName>
        <ecNumber evidence="2">3.6.4.12</ecNumber>
    </submittedName>
</protein>
<name>A0A1Y5T2Y1_9RHOB</name>
<dbReference type="EMBL" id="FWFS01000008">
    <property type="protein sequence ID" value="SLN52985.1"/>
    <property type="molecule type" value="Genomic_DNA"/>
</dbReference>
<accession>A0A1Y5T2Y1</accession>
<dbReference type="OrthoDB" id="9803432at2"/>
<dbReference type="Gene3D" id="3.40.50.300">
    <property type="entry name" value="P-loop containing nucleotide triphosphate hydrolases"/>
    <property type="match status" value="2"/>
</dbReference>
<keyword evidence="2" id="KW-0547">Nucleotide-binding</keyword>
<evidence type="ECO:0000313" key="2">
    <source>
        <dbReference type="EMBL" id="SLN52985.1"/>
    </source>
</evidence>
<dbReference type="InterPro" id="IPR027417">
    <property type="entry name" value="P-loop_NTPase"/>
</dbReference>
<dbReference type="CDD" id="cd18809">
    <property type="entry name" value="SF1_C_RecD"/>
    <property type="match status" value="1"/>
</dbReference>
<feature type="domain" description="UvrD-like helicase C-terminal" evidence="1">
    <location>
        <begin position="422"/>
        <end position="477"/>
    </location>
</feature>
<dbReference type="RefSeq" id="WP_085837026.1">
    <property type="nucleotide sequence ID" value="NZ_FWFS01000008.1"/>
</dbReference>
<dbReference type="InterPro" id="IPR027785">
    <property type="entry name" value="UvrD-like_helicase_C"/>
</dbReference>
<gene>
    <name evidence="2" type="primary">recD2</name>
    <name evidence="2" type="ORF">AQS8620_02307</name>
</gene>
<dbReference type="Pfam" id="PF13604">
    <property type="entry name" value="AAA_30"/>
    <property type="match status" value="1"/>
</dbReference>
<dbReference type="GO" id="GO:0003678">
    <property type="term" value="F:DNA helicase activity"/>
    <property type="evidence" value="ECO:0007669"/>
    <property type="project" value="UniProtKB-EC"/>
</dbReference>
<sequence length="515" mass="56012">MTVPAAKPVTFSDDQAEAYDAVTQALRAAGVNLDTELLQPMGNGKSSVMAVIGKAGSGKTLLLAELYKALEAAGVDIVSGDWESRKNKDRRTLAILAPTNKAASVLRNRGVPATTIHRIIYTPVYAPEFEGLGEWLAGNGERPDIEAMTDEALDRAYAFFQLHKSLPGALAAAGLRGSDFITGWKRRDEPLDIGFVDESSMLDAKQFDDLKEIFSTLVLFGDPAQLAPVNQSGAMVFETLPEDKQQILSRIHRQADDSPILDLAHALADPQLSFSSFERMIEEAAARDERVVMAQRVEADLMARSPVLVWRNATRIRLIQAFRGAFDAPADALLPGEPLICDGIELPLKHRKKRIDLEARGLIKGAQVIYLGPGTRPGFSRLHVVGAPDPQFAAASIVKIEMPGEEEPFIPYAARMGATFLHGAAVTIHKAQGSQWANVQVFAPDIFAAAQAGRMEAGIPLWKRLAYVAITRAEKRLLWVTRARLGKPTAPLSASDLKAPKATLTLEVQENQDLM</sequence>
<proteinExistence type="predicted"/>
<dbReference type="Proteomes" id="UP000193862">
    <property type="component" value="Unassembled WGS sequence"/>
</dbReference>
<dbReference type="EC" id="3.6.4.12" evidence="2"/>
<keyword evidence="2" id="KW-0067">ATP-binding</keyword>
<evidence type="ECO:0000313" key="3">
    <source>
        <dbReference type="Proteomes" id="UP000193862"/>
    </source>
</evidence>
<keyword evidence="3" id="KW-1185">Reference proteome</keyword>
<dbReference type="Pfam" id="PF13538">
    <property type="entry name" value="UvrD_C_2"/>
    <property type="match status" value="1"/>
</dbReference>
<reference evidence="2" key="1">
    <citation type="submission" date="2017-03" db="EMBL/GenBank/DDBJ databases">
        <authorList>
            <person name="Afonso C.L."/>
            <person name="Miller P.J."/>
            <person name="Scott M.A."/>
            <person name="Spackman E."/>
            <person name="Goraichik I."/>
            <person name="Dimitrov K.M."/>
            <person name="Suarez D.L."/>
            <person name="Swayne D.E."/>
        </authorList>
    </citation>
    <scope>NUCLEOTIDE SEQUENCE [LARGE SCALE GENOMIC DNA]</scope>
    <source>
        <strain evidence="2">CECT 8620</strain>
    </source>
</reference>
<dbReference type="SUPFAM" id="SSF52540">
    <property type="entry name" value="P-loop containing nucleoside triphosphate hydrolases"/>
    <property type="match status" value="1"/>
</dbReference>
<keyword evidence="2" id="KW-0347">Helicase</keyword>